<evidence type="ECO:0000313" key="2">
    <source>
        <dbReference type="Proteomes" id="UP000019373"/>
    </source>
</evidence>
<dbReference type="RefSeq" id="XP_007785780.1">
    <property type="nucleotide sequence ID" value="XM_007787590.1"/>
</dbReference>
<dbReference type="InterPro" id="IPR025204">
    <property type="entry name" value="CENP-L"/>
</dbReference>
<gene>
    <name evidence="1" type="ORF">EPUS_02667</name>
</gene>
<dbReference type="Pfam" id="PF13092">
    <property type="entry name" value="CENP-L"/>
    <property type="match status" value="1"/>
</dbReference>
<name>U1I136_ENDPU</name>
<dbReference type="EMBL" id="KE720681">
    <property type="protein sequence ID" value="ERF76955.1"/>
    <property type="molecule type" value="Genomic_DNA"/>
</dbReference>
<dbReference type="GeneID" id="19237719"/>
<dbReference type="HOGENOM" id="CLU_821407_0_0_1"/>
<protein>
    <recommendedName>
        <fullName evidence="3">Kinetochore complex Sim4 subunit Fta1-domain-containing protein</fullName>
    </recommendedName>
</protein>
<reference evidence="2" key="1">
    <citation type="journal article" date="2014" name="BMC Genomics">
        <title>Genome characteristics reveal the impact of lichenization on lichen-forming fungus Endocarpon pusillum Hedwig (Verrucariales, Ascomycota).</title>
        <authorList>
            <person name="Wang Y.-Y."/>
            <person name="Liu B."/>
            <person name="Zhang X.-Y."/>
            <person name="Zhou Q.-M."/>
            <person name="Zhang T."/>
            <person name="Li H."/>
            <person name="Yu Y.-F."/>
            <person name="Zhang X.-L."/>
            <person name="Hao X.-Y."/>
            <person name="Wang M."/>
            <person name="Wang L."/>
            <person name="Wei J.-C."/>
        </authorList>
    </citation>
    <scope>NUCLEOTIDE SEQUENCE [LARGE SCALE GENOMIC DNA]</scope>
    <source>
        <strain evidence="2">Z07020 / HMAS-L-300199</strain>
    </source>
</reference>
<keyword evidence="2" id="KW-1185">Reference proteome</keyword>
<accession>U1I136</accession>
<evidence type="ECO:0008006" key="3">
    <source>
        <dbReference type="Google" id="ProtNLM"/>
    </source>
</evidence>
<proteinExistence type="predicted"/>
<evidence type="ECO:0000313" key="1">
    <source>
        <dbReference type="EMBL" id="ERF76955.1"/>
    </source>
</evidence>
<sequence length="351" mass="39110">MARDVAQSSPLQGHDFLCLYDVSWTLYRLQWPSLSNRPYSLLSSSRNRANRAKQLRDFLHIDVTGEEADNTFDEKAGAIQECSWDLLEASDREEGAILLDNEGVRIAEESGSGILINLTYDTATYKMILYGPTPSQPPDTTAFHQPTVMLPLLLTKTPVPLSKRLFTFLLDTFDIRISPLKLPQSLLQSTSESYIKMLYRHTMSVSIARRSVFLKDSLKDIKITISFSAPISPHLRTIDVEIPADTVCNLIEASMSSKISFMQALAVHLEHHTGMHLPLPANEDRQTEEVEPRICITKFVCHAFALSGDGRFKIVERAYSAAEVENLGSVVREANAMVLSSLLAEAVKAPG</sequence>
<dbReference type="AlphaFoldDB" id="U1I136"/>
<dbReference type="Proteomes" id="UP000019373">
    <property type="component" value="Unassembled WGS sequence"/>
</dbReference>
<organism evidence="1 2">
    <name type="scientific">Endocarpon pusillum (strain Z07020 / HMAS-L-300199)</name>
    <name type="common">Lichen-forming fungus</name>
    <dbReference type="NCBI Taxonomy" id="1263415"/>
    <lineage>
        <taxon>Eukaryota</taxon>
        <taxon>Fungi</taxon>
        <taxon>Dikarya</taxon>
        <taxon>Ascomycota</taxon>
        <taxon>Pezizomycotina</taxon>
        <taxon>Eurotiomycetes</taxon>
        <taxon>Chaetothyriomycetidae</taxon>
        <taxon>Verrucariales</taxon>
        <taxon>Verrucariaceae</taxon>
        <taxon>Endocarpon</taxon>
    </lineage>
</organism>
<dbReference type="OrthoDB" id="8864979at2759"/>
<dbReference type="eggNOG" id="ENOG502S6KJ">
    <property type="taxonomic scope" value="Eukaryota"/>
</dbReference>